<feature type="non-terminal residue" evidence="3">
    <location>
        <position position="1"/>
    </location>
</feature>
<name>A0A7L1VRN2_SITEU</name>
<dbReference type="AlphaFoldDB" id="A0A7L1VRN2"/>
<dbReference type="GO" id="GO:0030425">
    <property type="term" value="C:dendrite"/>
    <property type="evidence" value="ECO:0007669"/>
    <property type="project" value="TreeGrafter"/>
</dbReference>
<evidence type="ECO:0000313" key="3">
    <source>
        <dbReference type="EMBL" id="NXO87731.1"/>
    </source>
</evidence>
<dbReference type="Pfam" id="PF05536">
    <property type="entry name" value="Neurochondrin"/>
    <property type="match status" value="1"/>
</dbReference>
<dbReference type="GO" id="GO:0031175">
    <property type="term" value="P:neuron projection development"/>
    <property type="evidence" value="ECO:0007669"/>
    <property type="project" value="TreeGrafter"/>
</dbReference>
<dbReference type="GO" id="GO:0048168">
    <property type="term" value="P:regulation of neuronal synaptic plasticity"/>
    <property type="evidence" value="ECO:0007669"/>
    <property type="project" value="TreeGrafter"/>
</dbReference>
<dbReference type="InterPro" id="IPR008709">
    <property type="entry name" value="Neurochondrin"/>
</dbReference>
<keyword evidence="4" id="KW-1185">Reference proteome</keyword>
<sequence length="711" mass="77164">PRFPAMASDSGDRQATLKRCLGVLRDARNDSEQFAALLLVTKAVRAGEVDAKTRRQIFDAIGFTFPTRLLTSRQPPAGCAPHTFRALGLTLLACFCTDPELAGHSQILNKIPTFNEVLLSPCDPDSTSMVDDVYQCLSAVLATARGPRELVTKGTVSALCQAYLNGGHGSDRALTLLVGLLAIAEAKCWQRDAPQLLAVLSKLSSDFLKAEDMTKFELCELLPHFIPLSPPLTENSQGSECLCTLYKGLAEVLGSKLSQSQRDPALKLAAGLMQACGTEWIPAGRAGGKFLALLVNLACVEVRLTLEEPDPLEVEGKKEVVTACYVLMEMGIQECLKEENPRLETAQKMQLMRIMEEAFGAVIFYLRQVKQEELQDPFIFASVRVLGAWMAEETSSLKQEICELLPFLVDYARKLFKEGSSAASLPQAELVSTEGSALPHDALRFLLPGFCHLTAEDRPRDILISEGAPALLCEYFLQQWEALTSESTAPAALMSTEMSLQTLCGVFLNLVVTAPDLVRHDKTFSSLMDVLLKSLPLLLPQKHHLVLAANIATLGLMMARILAGSAALQGTQSAKEFFGAAILFLSQAHRVQAEPNSSGLALAVSPAYVGAWGDIQELWLLAMQALAACIPLLPWLPLAALQARWPQGLSQLLAQAAPASLDSELVTAFQAVLLELARASQQCRDVILAHHGMEWANLYGMAALEQCLAEQ</sequence>
<dbReference type="EMBL" id="VXBS01010395">
    <property type="protein sequence ID" value="NXO87731.1"/>
    <property type="molecule type" value="Genomic_DNA"/>
</dbReference>
<protein>
    <recommendedName>
        <fullName evidence="2">Neurochondrin</fullName>
    </recommendedName>
</protein>
<evidence type="ECO:0000256" key="2">
    <source>
        <dbReference type="ARBA" id="ARBA00018324"/>
    </source>
</evidence>
<comment type="caution">
    <text evidence="3">The sequence shown here is derived from an EMBL/GenBank/DDBJ whole genome shotgun (WGS) entry which is preliminary data.</text>
</comment>
<dbReference type="PANTHER" id="PTHR13109:SF7">
    <property type="entry name" value="NEUROCHONDRIN"/>
    <property type="match status" value="1"/>
</dbReference>
<feature type="non-terminal residue" evidence="3">
    <location>
        <position position="711"/>
    </location>
</feature>
<organism evidence="3 4">
    <name type="scientific">Sitta europaea</name>
    <name type="common">Eurasian nuthatch</name>
    <dbReference type="NCBI Taxonomy" id="50251"/>
    <lineage>
        <taxon>Eukaryota</taxon>
        <taxon>Metazoa</taxon>
        <taxon>Chordata</taxon>
        <taxon>Craniata</taxon>
        <taxon>Vertebrata</taxon>
        <taxon>Euteleostomi</taxon>
        <taxon>Archelosauria</taxon>
        <taxon>Archosauria</taxon>
        <taxon>Dinosauria</taxon>
        <taxon>Saurischia</taxon>
        <taxon>Theropoda</taxon>
        <taxon>Coelurosauria</taxon>
        <taxon>Aves</taxon>
        <taxon>Neognathae</taxon>
        <taxon>Neoaves</taxon>
        <taxon>Telluraves</taxon>
        <taxon>Australaves</taxon>
        <taxon>Passeriformes</taxon>
        <taxon>Sittidae</taxon>
        <taxon>Sitta</taxon>
    </lineage>
</organism>
<gene>
    <name evidence="3" type="primary">Ncdn</name>
    <name evidence="3" type="ORF">SITEUR_R00238</name>
</gene>
<evidence type="ECO:0000256" key="1">
    <source>
        <dbReference type="ARBA" id="ARBA00006927"/>
    </source>
</evidence>
<evidence type="ECO:0000313" key="4">
    <source>
        <dbReference type="Proteomes" id="UP000583915"/>
    </source>
</evidence>
<reference evidence="3 4" key="1">
    <citation type="submission" date="2019-09" db="EMBL/GenBank/DDBJ databases">
        <title>Bird 10,000 Genomes (B10K) Project - Family phase.</title>
        <authorList>
            <person name="Zhang G."/>
        </authorList>
    </citation>
    <scope>NUCLEOTIDE SEQUENCE [LARGE SCALE GENOMIC DNA]</scope>
    <source>
        <strain evidence="3">B10K-DU-002-25</strain>
        <tissue evidence="3">Muscle</tissue>
    </source>
</reference>
<proteinExistence type="inferred from homology"/>
<dbReference type="Proteomes" id="UP000583915">
    <property type="component" value="Unassembled WGS sequence"/>
</dbReference>
<comment type="similarity">
    <text evidence="1">Belongs to the neurochondrin family.</text>
</comment>
<dbReference type="PANTHER" id="PTHR13109">
    <property type="entry name" value="NEUROCHONDRIN"/>
    <property type="match status" value="1"/>
</dbReference>
<accession>A0A7L1VRN2</accession>